<keyword evidence="2" id="KW-0285">Flavoprotein</keyword>
<comment type="caution">
    <text evidence="11">The sequence shown here is derived from an EMBL/GenBank/DDBJ whole genome shotgun (WGS) entry which is preliminary data.</text>
</comment>
<dbReference type="InterPro" id="IPR008333">
    <property type="entry name" value="Cbr1-like_FAD-bd_dom"/>
</dbReference>
<evidence type="ECO:0000256" key="3">
    <source>
        <dbReference type="ARBA" id="ARBA00022714"/>
    </source>
</evidence>
<reference evidence="11 12" key="1">
    <citation type="submission" date="2024-09" db="EMBL/GenBank/DDBJ databases">
        <authorList>
            <person name="Sun Q."/>
            <person name="Mori K."/>
        </authorList>
    </citation>
    <scope>NUCLEOTIDE SEQUENCE [LARGE SCALE GENOMIC DNA]</scope>
    <source>
        <strain evidence="11 12">JCM 9626</strain>
    </source>
</reference>
<dbReference type="Gene3D" id="3.10.20.30">
    <property type="match status" value="1"/>
</dbReference>
<keyword evidence="4" id="KW-0479">Metal-binding</keyword>
<dbReference type="InterPro" id="IPR036010">
    <property type="entry name" value="2Fe-2S_ferredoxin-like_sf"/>
</dbReference>
<evidence type="ECO:0000256" key="5">
    <source>
        <dbReference type="ARBA" id="ARBA00022827"/>
    </source>
</evidence>
<dbReference type="InterPro" id="IPR039261">
    <property type="entry name" value="FNR_nucleotide-bd"/>
</dbReference>
<evidence type="ECO:0000256" key="8">
    <source>
        <dbReference type="ARBA" id="ARBA00023014"/>
    </source>
</evidence>
<dbReference type="Gene3D" id="3.40.50.80">
    <property type="entry name" value="Nucleotide-binding domain of ferredoxin-NADP reductase (FNR) module"/>
    <property type="match status" value="1"/>
</dbReference>
<feature type="region of interest" description="Disordered" evidence="9">
    <location>
        <begin position="1"/>
        <end position="20"/>
    </location>
</feature>
<keyword evidence="7" id="KW-0408">Iron</keyword>
<dbReference type="PANTHER" id="PTHR47354">
    <property type="entry name" value="NADH OXIDOREDUCTASE HCR"/>
    <property type="match status" value="1"/>
</dbReference>
<dbReference type="InterPro" id="IPR050415">
    <property type="entry name" value="MRET"/>
</dbReference>
<dbReference type="InterPro" id="IPR012675">
    <property type="entry name" value="Beta-grasp_dom_sf"/>
</dbReference>
<dbReference type="SUPFAM" id="SSF54292">
    <property type="entry name" value="2Fe-2S ferredoxin-like"/>
    <property type="match status" value="1"/>
</dbReference>
<keyword evidence="3" id="KW-0001">2Fe-2S</keyword>
<dbReference type="Proteomes" id="UP001589750">
    <property type="component" value="Unassembled WGS sequence"/>
</dbReference>
<evidence type="ECO:0000256" key="6">
    <source>
        <dbReference type="ARBA" id="ARBA00023002"/>
    </source>
</evidence>
<dbReference type="InterPro" id="IPR017927">
    <property type="entry name" value="FAD-bd_FR_type"/>
</dbReference>
<dbReference type="EMBL" id="JBHMDG010000006">
    <property type="protein sequence ID" value="MFB9312522.1"/>
    <property type="molecule type" value="Genomic_DNA"/>
</dbReference>
<dbReference type="InterPro" id="IPR001433">
    <property type="entry name" value="OxRdtase_FAD/NAD-bd"/>
</dbReference>
<evidence type="ECO:0000313" key="11">
    <source>
        <dbReference type="EMBL" id="MFB9312522.1"/>
    </source>
</evidence>
<dbReference type="CDD" id="cd00207">
    <property type="entry name" value="fer2"/>
    <property type="match status" value="1"/>
</dbReference>
<evidence type="ECO:0000256" key="9">
    <source>
        <dbReference type="SAM" id="MobiDB-lite"/>
    </source>
</evidence>
<feature type="compositionally biased region" description="Pro residues" evidence="9">
    <location>
        <begin position="7"/>
        <end position="18"/>
    </location>
</feature>
<dbReference type="InterPro" id="IPR001041">
    <property type="entry name" value="2Fe-2S_ferredoxin-type"/>
</dbReference>
<keyword evidence="12" id="KW-1185">Reference proteome</keyword>
<dbReference type="SUPFAM" id="SSF63380">
    <property type="entry name" value="Riboflavin synthase domain-like"/>
    <property type="match status" value="1"/>
</dbReference>
<dbReference type="InterPro" id="IPR017938">
    <property type="entry name" value="Riboflavin_synthase-like_b-brl"/>
</dbReference>
<proteinExistence type="predicted"/>
<evidence type="ECO:0000259" key="10">
    <source>
        <dbReference type="PROSITE" id="PS51384"/>
    </source>
</evidence>
<evidence type="ECO:0000256" key="4">
    <source>
        <dbReference type="ARBA" id="ARBA00022723"/>
    </source>
</evidence>
<name>A0ABV5K710_9ACTN</name>
<evidence type="ECO:0000256" key="2">
    <source>
        <dbReference type="ARBA" id="ARBA00022630"/>
    </source>
</evidence>
<evidence type="ECO:0000313" key="12">
    <source>
        <dbReference type="Proteomes" id="UP001589750"/>
    </source>
</evidence>
<feature type="domain" description="FAD-binding FR-type" evidence="10">
    <location>
        <begin position="56"/>
        <end position="168"/>
    </location>
</feature>
<dbReference type="Gene3D" id="2.40.30.10">
    <property type="entry name" value="Translation factors"/>
    <property type="match status" value="1"/>
</dbReference>
<dbReference type="PROSITE" id="PS51384">
    <property type="entry name" value="FAD_FR"/>
    <property type="match status" value="1"/>
</dbReference>
<dbReference type="Pfam" id="PF00970">
    <property type="entry name" value="FAD_binding_6"/>
    <property type="match status" value="1"/>
</dbReference>
<dbReference type="RefSeq" id="WP_140009875.1">
    <property type="nucleotide sequence ID" value="NZ_JBHMDG010000006.1"/>
</dbReference>
<keyword evidence="6" id="KW-0560">Oxidoreductase</keyword>
<dbReference type="PANTHER" id="PTHR47354:SF6">
    <property type="entry name" value="NADH OXIDOREDUCTASE HCR"/>
    <property type="match status" value="1"/>
</dbReference>
<accession>A0ABV5K710</accession>
<dbReference type="CDD" id="cd06216">
    <property type="entry name" value="FNR_iron_sulfur_binding_2"/>
    <property type="match status" value="1"/>
</dbReference>
<comment type="cofactor">
    <cofactor evidence="1">
        <name>FAD</name>
        <dbReference type="ChEBI" id="CHEBI:57692"/>
    </cofactor>
</comment>
<dbReference type="Pfam" id="PF00111">
    <property type="entry name" value="Fer2"/>
    <property type="match status" value="1"/>
</dbReference>
<keyword evidence="5" id="KW-0274">FAD</keyword>
<dbReference type="Pfam" id="PF00175">
    <property type="entry name" value="NAD_binding_1"/>
    <property type="match status" value="1"/>
</dbReference>
<evidence type="ECO:0000256" key="1">
    <source>
        <dbReference type="ARBA" id="ARBA00001974"/>
    </source>
</evidence>
<dbReference type="PRINTS" id="PR00410">
    <property type="entry name" value="PHEHYDRXLASE"/>
</dbReference>
<dbReference type="SUPFAM" id="SSF52343">
    <property type="entry name" value="Ferredoxin reductase-like, C-terminal NADP-linked domain"/>
    <property type="match status" value="1"/>
</dbReference>
<sequence length="392" mass="41768">MSTTAPPSAPPSVPPSAPAPVASLGRRILRSRVLAALASPHGVDRYLELVNPMWAAQEVRARVVSVERENPDCDPERSAAVATITLQPTATWRGHRAGQYVQVGLDLPGSARRMTRCFTIASAASVPGERIELTVRAHADGQVSRHLVTAEPGQIVHLSQAQGEFTLAESPATPTNNHLLFITGGSGITPAMSIVRTLLRDGYDGRAGRRVTFLHYARSPEDQIFADELASIAAADNDVTVHLRHGDHVFSEFELRRLVPRYRDTDTWACGPAGLMELVGAAYAGGAERRLRTELFKAPRPTAGSAEGDVAFTRSGTVLAEAANSGATLLEQAEALGLTPEFGCRMGICFSCTTRKTEGTVRNVLTGATSSLPDEDIQICVSAPEGDCAVEL</sequence>
<keyword evidence="8" id="KW-0411">Iron-sulfur</keyword>
<evidence type="ECO:0000256" key="7">
    <source>
        <dbReference type="ARBA" id="ARBA00023004"/>
    </source>
</evidence>
<gene>
    <name evidence="11" type="ORF">ACFFRI_05650</name>
</gene>
<protein>
    <submittedName>
        <fullName evidence="11">Ferredoxin reductase</fullName>
    </submittedName>
</protein>
<organism evidence="11 12">
    <name type="scientific">Nocardioides plantarum</name>
    <dbReference type="NCBI Taxonomy" id="29299"/>
    <lineage>
        <taxon>Bacteria</taxon>
        <taxon>Bacillati</taxon>
        <taxon>Actinomycetota</taxon>
        <taxon>Actinomycetes</taxon>
        <taxon>Propionibacteriales</taxon>
        <taxon>Nocardioidaceae</taxon>
        <taxon>Nocardioides</taxon>
    </lineage>
</organism>